<evidence type="ECO:0000313" key="3">
    <source>
        <dbReference type="EMBL" id="MBD2531914.1"/>
    </source>
</evidence>
<gene>
    <name evidence="3" type="ORF">H6G97_20925</name>
</gene>
<name>A0ABR8DTR6_9NOSO</name>
<comment type="caution">
    <text evidence="3">The sequence shown here is derived from an EMBL/GenBank/DDBJ whole genome shotgun (WGS) entry which is preliminary data.</text>
</comment>
<protein>
    <submittedName>
        <fullName evidence="3">DUF87 domain-containing protein</fullName>
    </submittedName>
</protein>
<feature type="transmembrane region" description="Helical" evidence="1">
    <location>
        <begin position="30"/>
        <end position="54"/>
    </location>
</feature>
<evidence type="ECO:0000313" key="4">
    <source>
        <dbReference type="Proteomes" id="UP000623440"/>
    </source>
</evidence>
<dbReference type="Proteomes" id="UP000623440">
    <property type="component" value="Unassembled WGS sequence"/>
</dbReference>
<feature type="domain" description="Helicase HerA central" evidence="2">
    <location>
        <begin position="601"/>
        <end position="653"/>
    </location>
</feature>
<dbReference type="InterPro" id="IPR002789">
    <property type="entry name" value="HerA_central"/>
</dbReference>
<accession>A0ABR8DTR6</accession>
<evidence type="ECO:0000259" key="2">
    <source>
        <dbReference type="Pfam" id="PF01935"/>
    </source>
</evidence>
<sequence>MVKSAKQEIKQVNQSLGESPRFGPFSGTQFAVSAAVFCVVFGLLGLIIGVNIFWSIAFACWASITVAVLSGEKPHLFWSKVYPIVPAWTRGYAKYSSPQAKKKVGAKKVKVSRSSKPKKLNPFEDWLDLTTLVRLKRDSYIVGAYLLSRKLLSENNNTLQLVFGYSCTGIHPLFNSSEQLEAIALAFENGCKEIPQGEKFTFRWSSFCDYSDSKDYLMSRLQNPVSRESEFLDWGQLARTQQLTREQSRKNICLNIYTTFTISPHGTEALDHIDKALVKLSNFLQKRFTSTGGSELTKKHLSQILNKAIDVSIRHQQILSEMGFMPQPKTEQQLWQELCQNVGAKVVKIPHTLVFDEQGIREEINENALIEKPLQIIDEPHLTSVLLNNGVPFADRRWVCLPTQKNGKKYVGVMVLSRKPEVFSSIKGQARFLWEVFSRDSIFDVEIITEISPADRGLTRSAQQMITRRSRTLDLNVQQRKSIDVSAQINVERSVDAQQKLYTGDVPENLSLVVLVYRDTPLQVDDACRLISGYINQPTELTREAEYAWLIWLQTLLVRQEPILLRPYNRRLTFFASEILGLTNVIQTSAADEQGFELIADEGDSPVKIDLSKTKNILVVGTTGSGKSVLVSSIIAECQAQGMHILMIDLPNDDGTGTFGDYTPYHNGFYFDIAKESNNLVQPLDLTKIPAEQRSERTKAHRNDVNLIVLQLVLGSQSFDGFLAQTIESLIPLGTKAFYEDPLIQQRFESAKREGLGSAAWANTPTLVDMEAFFSKEYIDLGYEDENVDRALNYIRLRLQYWKASSIGDAICKPSTFETDAKLITFALTNLQSGKDAEVFGMSAYIAASRQSLSSPNSAFFMDESSVLLRFSALSRLVGRKCATARKSGCRVILAGQDVLSIAKSEAGEQILQNMPCRMIGRIVPGAAASVSDILGIPREVIEKNESFRPNIKQLYTLWLLDYNNKYIRCRYYPSYPMLALVANSREEQAARDRFKAMYSDKFEWVSEFSKYYVECIKQGKTL</sequence>
<keyword evidence="4" id="KW-1185">Reference proteome</keyword>
<evidence type="ECO:0000256" key="1">
    <source>
        <dbReference type="SAM" id="Phobius"/>
    </source>
</evidence>
<dbReference type="EMBL" id="JACJSI010000044">
    <property type="protein sequence ID" value="MBD2531914.1"/>
    <property type="molecule type" value="Genomic_DNA"/>
</dbReference>
<proteinExistence type="predicted"/>
<dbReference type="SUPFAM" id="SSF52540">
    <property type="entry name" value="P-loop containing nucleoside triphosphate hydrolases"/>
    <property type="match status" value="1"/>
</dbReference>
<dbReference type="Pfam" id="PF01935">
    <property type="entry name" value="DUF87"/>
    <property type="match status" value="1"/>
</dbReference>
<keyword evidence="1" id="KW-1133">Transmembrane helix</keyword>
<dbReference type="Gene3D" id="3.40.50.300">
    <property type="entry name" value="P-loop containing nucleotide triphosphate hydrolases"/>
    <property type="match status" value="2"/>
</dbReference>
<keyword evidence="1" id="KW-0472">Membrane</keyword>
<keyword evidence="1" id="KW-0812">Transmembrane</keyword>
<dbReference type="InterPro" id="IPR027417">
    <property type="entry name" value="P-loop_NTPase"/>
</dbReference>
<organism evidence="3 4">
    <name type="scientific">Nostoc flagelliforme FACHB-838</name>
    <dbReference type="NCBI Taxonomy" id="2692904"/>
    <lineage>
        <taxon>Bacteria</taxon>
        <taxon>Bacillati</taxon>
        <taxon>Cyanobacteriota</taxon>
        <taxon>Cyanophyceae</taxon>
        <taxon>Nostocales</taxon>
        <taxon>Nostocaceae</taxon>
        <taxon>Nostoc</taxon>
    </lineage>
</organism>
<reference evidence="3 4" key="1">
    <citation type="journal article" date="2020" name="ISME J.">
        <title>Comparative genomics reveals insights into cyanobacterial evolution and habitat adaptation.</title>
        <authorList>
            <person name="Chen M.Y."/>
            <person name="Teng W.K."/>
            <person name="Zhao L."/>
            <person name="Hu C.X."/>
            <person name="Zhou Y.K."/>
            <person name="Han B.P."/>
            <person name="Song L.R."/>
            <person name="Shu W.S."/>
        </authorList>
    </citation>
    <scope>NUCLEOTIDE SEQUENCE [LARGE SCALE GENOMIC DNA]</scope>
    <source>
        <strain evidence="3 4">FACHB-838</strain>
    </source>
</reference>